<dbReference type="AlphaFoldDB" id="A0A6J2WR44"/>
<feature type="domain" description="NID" evidence="11">
    <location>
        <begin position="161"/>
        <end position="250"/>
    </location>
</feature>
<feature type="domain" description="NID" evidence="11">
    <location>
        <begin position="261"/>
        <end position="349"/>
    </location>
</feature>
<sequence>MSKMASDEDFSLVSEDEIEKIMQQVKSCEKEYEILMKDQKILADSRDSNRHFIQEFTVRSTDLRKSLEDEQRKQDEIVDKELGKQTDLREQQQKLMKEIMRMEEEVKRVEQKNYNLRQQTQVTTAVPEKKVVFNGVTAEGAKALSFDMKPRILFPMEGGTALITFEEEEVAQKVLSLKTHQVQLGDRSVFITVEARPVQFLMPCYVEMDTQVCPRRILVSSLPKKESEERLLDKLEIHFSKKKNGGGEVDCVDMLHDSGNVVIAFIDNNIAKDLTDKQDHEVEMEKGRRHKVKVTPFLNGDITELKTSESVCIRTVLLSGIPAITEPDNLQDLLEIHFQKTAHGGGEVDAIVYNPVGQDMLAVFEEDSPKES</sequence>
<protein>
    <submittedName>
        <fullName evidence="13">Interferon-induced 35 kDa protein</fullName>
    </submittedName>
</protein>
<evidence type="ECO:0000256" key="4">
    <source>
        <dbReference type="ARBA" id="ARBA00010081"/>
    </source>
</evidence>
<dbReference type="GO" id="GO:0045087">
    <property type="term" value="P:innate immune response"/>
    <property type="evidence" value="ECO:0007669"/>
    <property type="project" value="UniProtKB-KW"/>
</dbReference>
<keyword evidence="6" id="KW-0964">Secreted</keyword>
<evidence type="ECO:0000256" key="5">
    <source>
        <dbReference type="ARBA" id="ARBA00022490"/>
    </source>
</evidence>
<evidence type="ECO:0000256" key="6">
    <source>
        <dbReference type="ARBA" id="ARBA00022525"/>
    </source>
</evidence>
<name>A0A6J2WR44_CHACN</name>
<evidence type="ECO:0000256" key="7">
    <source>
        <dbReference type="ARBA" id="ARBA00022588"/>
    </source>
</evidence>
<keyword evidence="9" id="KW-0539">Nucleus</keyword>
<keyword evidence="8" id="KW-0391">Immunity</keyword>
<reference evidence="13" key="1">
    <citation type="submission" date="2025-08" db="UniProtKB">
        <authorList>
            <consortium name="RefSeq"/>
        </authorList>
    </citation>
    <scope>IDENTIFICATION</scope>
</reference>
<dbReference type="GO" id="GO:0005615">
    <property type="term" value="C:extracellular space"/>
    <property type="evidence" value="ECO:0007669"/>
    <property type="project" value="UniProtKB-ARBA"/>
</dbReference>
<dbReference type="PANTHER" id="PTHR15225">
    <property type="entry name" value="INTERFERON-INDUCED PROTEIN 35/NMI N-MYC/STAT INTERACTING PROTEIN"/>
    <property type="match status" value="1"/>
</dbReference>
<evidence type="ECO:0000256" key="2">
    <source>
        <dbReference type="ARBA" id="ARBA00004496"/>
    </source>
</evidence>
<dbReference type="Pfam" id="PF07292">
    <property type="entry name" value="NID"/>
    <property type="match status" value="2"/>
</dbReference>
<dbReference type="InterPro" id="IPR012677">
    <property type="entry name" value="Nucleotide-bd_a/b_plait_sf"/>
</dbReference>
<dbReference type="GeneID" id="115826429"/>
<organism evidence="12 13">
    <name type="scientific">Chanos chanos</name>
    <name type="common">Milkfish</name>
    <name type="synonym">Mugil chanos</name>
    <dbReference type="NCBI Taxonomy" id="29144"/>
    <lineage>
        <taxon>Eukaryota</taxon>
        <taxon>Metazoa</taxon>
        <taxon>Chordata</taxon>
        <taxon>Craniata</taxon>
        <taxon>Vertebrata</taxon>
        <taxon>Euteleostomi</taxon>
        <taxon>Actinopterygii</taxon>
        <taxon>Neopterygii</taxon>
        <taxon>Teleostei</taxon>
        <taxon>Ostariophysi</taxon>
        <taxon>Gonorynchiformes</taxon>
        <taxon>Chanidae</taxon>
        <taxon>Chanos</taxon>
    </lineage>
</organism>
<keyword evidence="5" id="KW-0963">Cytoplasm</keyword>
<keyword evidence="10" id="KW-0175">Coiled coil</keyword>
<evidence type="ECO:0000256" key="9">
    <source>
        <dbReference type="ARBA" id="ARBA00023242"/>
    </source>
</evidence>
<accession>A0A6J2WR44</accession>
<dbReference type="PANTHER" id="PTHR15225:SF1">
    <property type="entry name" value="INTERFERON-INDUCED 35 KDA PROTEIN"/>
    <property type="match status" value="1"/>
</dbReference>
<keyword evidence="12" id="KW-1185">Reference proteome</keyword>
<feature type="coiled-coil region" evidence="10">
    <location>
        <begin position="85"/>
        <end position="119"/>
    </location>
</feature>
<evidence type="ECO:0000256" key="1">
    <source>
        <dbReference type="ARBA" id="ARBA00004123"/>
    </source>
</evidence>
<dbReference type="GO" id="GO:0045088">
    <property type="term" value="P:regulation of innate immune response"/>
    <property type="evidence" value="ECO:0007669"/>
    <property type="project" value="UniProtKB-ARBA"/>
</dbReference>
<comment type="subcellular location">
    <subcellularLocation>
        <location evidence="2">Cytoplasm</location>
    </subcellularLocation>
    <subcellularLocation>
        <location evidence="1">Nucleus</location>
    </subcellularLocation>
    <subcellularLocation>
        <location evidence="3">Secreted</location>
    </subcellularLocation>
</comment>
<evidence type="ECO:0000256" key="3">
    <source>
        <dbReference type="ARBA" id="ARBA00004613"/>
    </source>
</evidence>
<keyword evidence="7" id="KW-0399">Innate immunity</keyword>
<dbReference type="GO" id="GO:0005634">
    <property type="term" value="C:nucleus"/>
    <property type="evidence" value="ECO:0007669"/>
    <property type="project" value="UniProtKB-SubCell"/>
</dbReference>
<dbReference type="InterPro" id="IPR009909">
    <property type="entry name" value="Nmi/IFP35_dom"/>
</dbReference>
<dbReference type="Gene3D" id="3.30.70.330">
    <property type="match status" value="1"/>
</dbReference>
<dbReference type="Proteomes" id="UP000504632">
    <property type="component" value="Chromosome 13"/>
</dbReference>
<dbReference type="OrthoDB" id="9936051at2759"/>
<evidence type="ECO:0000313" key="12">
    <source>
        <dbReference type="Proteomes" id="UP000504632"/>
    </source>
</evidence>
<comment type="similarity">
    <text evidence="4">Belongs to the NMI family.</text>
</comment>
<evidence type="ECO:0000256" key="10">
    <source>
        <dbReference type="SAM" id="Coils"/>
    </source>
</evidence>
<evidence type="ECO:0000313" key="13">
    <source>
        <dbReference type="RefSeq" id="XP_030646121.1"/>
    </source>
</evidence>
<dbReference type="RefSeq" id="XP_030646121.1">
    <property type="nucleotide sequence ID" value="XM_030790261.1"/>
</dbReference>
<dbReference type="FunFam" id="3.30.70.330:FF:000300">
    <property type="entry name" value="Interferon-induced protein 35"/>
    <property type="match status" value="1"/>
</dbReference>
<dbReference type="InParanoid" id="A0A6J2WR44"/>
<dbReference type="GO" id="GO:0005737">
    <property type="term" value="C:cytoplasm"/>
    <property type="evidence" value="ECO:0007669"/>
    <property type="project" value="UniProtKB-SubCell"/>
</dbReference>
<dbReference type="CTD" id="3430"/>
<proteinExistence type="inferred from homology"/>
<evidence type="ECO:0000259" key="11">
    <source>
        <dbReference type="Pfam" id="PF07292"/>
    </source>
</evidence>
<evidence type="ECO:0000256" key="8">
    <source>
        <dbReference type="ARBA" id="ARBA00022859"/>
    </source>
</evidence>
<gene>
    <name evidence="13" type="primary">ifi35</name>
</gene>